<gene>
    <name evidence="2" type="ORF">NS258_16780</name>
</gene>
<feature type="domain" description="Thoeris protein ThsB TIR-like" evidence="1">
    <location>
        <begin position="7"/>
        <end position="100"/>
    </location>
</feature>
<dbReference type="Gene3D" id="3.40.50.11200">
    <property type="match status" value="1"/>
</dbReference>
<dbReference type="InterPro" id="IPR015032">
    <property type="entry name" value="ThsB__TIR-like_domain"/>
</dbReference>
<dbReference type="SUPFAM" id="SSF52206">
    <property type="entry name" value="Hypothetical protein MTH538"/>
    <property type="match status" value="1"/>
</dbReference>
<organism evidence="2 3">
    <name type="scientific">Sphingomonas sanguinis</name>
    <dbReference type="NCBI Taxonomy" id="33051"/>
    <lineage>
        <taxon>Bacteria</taxon>
        <taxon>Pseudomonadati</taxon>
        <taxon>Pseudomonadota</taxon>
        <taxon>Alphaproteobacteria</taxon>
        <taxon>Sphingomonadales</taxon>
        <taxon>Sphingomonadaceae</taxon>
        <taxon>Sphingomonas</taxon>
    </lineage>
</organism>
<dbReference type="AlphaFoldDB" id="A0A147J4H9"/>
<dbReference type="Proteomes" id="UP000074410">
    <property type="component" value="Unassembled WGS sequence"/>
</dbReference>
<proteinExistence type="predicted"/>
<reference evidence="2 3" key="1">
    <citation type="journal article" date="2016" name="Front. Microbiol.">
        <title>Genomic Resource of Rice Seed Associated Bacteria.</title>
        <authorList>
            <person name="Midha S."/>
            <person name="Bansal K."/>
            <person name="Sharma S."/>
            <person name="Kumar N."/>
            <person name="Patil P.P."/>
            <person name="Chaudhry V."/>
            <person name="Patil P.B."/>
        </authorList>
    </citation>
    <scope>NUCLEOTIDE SEQUENCE [LARGE SCALE GENOMIC DNA]</scope>
    <source>
        <strain evidence="2 3">NS258</strain>
    </source>
</reference>
<evidence type="ECO:0000313" key="3">
    <source>
        <dbReference type="Proteomes" id="UP000074410"/>
    </source>
</evidence>
<evidence type="ECO:0000313" key="2">
    <source>
        <dbReference type="EMBL" id="KTW06537.1"/>
    </source>
</evidence>
<dbReference type="InterPro" id="IPR036490">
    <property type="entry name" value="ThsB_TIR-like_sf"/>
</dbReference>
<comment type="caution">
    <text evidence="2">The sequence shown here is derived from an EMBL/GenBank/DDBJ whole genome shotgun (WGS) entry which is preliminary data.</text>
</comment>
<dbReference type="PATRIC" id="fig|33051.5.peg.1076"/>
<sequence>MAKTKVFVSYDHSEDILYKRLLQAWDANESFEFEFDSRGPNVAINSRDAATVKAALTTKMKTATHLLVLVGEKSHESSWMTWEIDRAKQSDVQLKLAAVKLAKSNVTPIGLLGVGTSWATSFERDRIVDALADATVGY</sequence>
<name>A0A147J4H9_9SPHN</name>
<evidence type="ECO:0000259" key="1">
    <source>
        <dbReference type="Pfam" id="PF08937"/>
    </source>
</evidence>
<dbReference type="Pfam" id="PF08937">
    <property type="entry name" value="ThsB_TIR"/>
    <property type="match status" value="1"/>
</dbReference>
<accession>A0A147J4H9</accession>
<protein>
    <submittedName>
        <fullName evidence="2">TIR-like domain-containing protein</fullName>
    </submittedName>
</protein>
<dbReference type="EMBL" id="LDTC01000178">
    <property type="protein sequence ID" value="KTW06537.1"/>
    <property type="molecule type" value="Genomic_DNA"/>
</dbReference>